<keyword evidence="3" id="KW-1185">Reference proteome</keyword>
<dbReference type="AlphaFoldDB" id="A0AAE0TKS9"/>
<dbReference type="EMBL" id="JAEAOA010000869">
    <property type="protein sequence ID" value="KAK3611778.1"/>
    <property type="molecule type" value="Genomic_DNA"/>
</dbReference>
<reference evidence="2" key="3">
    <citation type="submission" date="2023-05" db="EMBL/GenBank/DDBJ databases">
        <authorList>
            <person name="Smith C.H."/>
        </authorList>
    </citation>
    <scope>NUCLEOTIDE SEQUENCE</scope>
    <source>
        <strain evidence="2">CHS0354</strain>
        <tissue evidence="2">Mantle</tissue>
    </source>
</reference>
<reference evidence="2" key="2">
    <citation type="journal article" date="2021" name="Genome Biol. Evol.">
        <title>Developing a high-quality reference genome for a parasitic bivalve with doubly uniparental inheritance (Bivalvia: Unionida).</title>
        <authorList>
            <person name="Smith C.H."/>
        </authorList>
    </citation>
    <scope>NUCLEOTIDE SEQUENCE</scope>
    <source>
        <strain evidence="2">CHS0354</strain>
        <tissue evidence="2">Mantle</tissue>
    </source>
</reference>
<accession>A0AAE0TKS9</accession>
<keyword evidence="1" id="KW-0732">Signal</keyword>
<proteinExistence type="predicted"/>
<name>A0AAE0TKS9_9BIVA</name>
<organism evidence="2 3">
    <name type="scientific">Potamilus streckersoni</name>
    <dbReference type="NCBI Taxonomy" id="2493646"/>
    <lineage>
        <taxon>Eukaryota</taxon>
        <taxon>Metazoa</taxon>
        <taxon>Spiralia</taxon>
        <taxon>Lophotrochozoa</taxon>
        <taxon>Mollusca</taxon>
        <taxon>Bivalvia</taxon>
        <taxon>Autobranchia</taxon>
        <taxon>Heteroconchia</taxon>
        <taxon>Palaeoheterodonta</taxon>
        <taxon>Unionida</taxon>
        <taxon>Unionoidea</taxon>
        <taxon>Unionidae</taxon>
        <taxon>Ambleminae</taxon>
        <taxon>Lampsilini</taxon>
        <taxon>Potamilus</taxon>
    </lineage>
</organism>
<protein>
    <submittedName>
        <fullName evidence="2">Uncharacterized protein</fullName>
    </submittedName>
</protein>
<evidence type="ECO:0000313" key="2">
    <source>
        <dbReference type="EMBL" id="KAK3611778.1"/>
    </source>
</evidence>
<sequence length="99" mass="10638">MPRSGASCISWIAKMSVFSAMLGFLPIFVHCDSCIKTSSCSCVCENGSYIDLSPLNSGGLYPRFKDVIEVTGGAWDSWNPCGMFSEGSCYNVAVSCDKI</sequence>
<reference evidence="2" key="1">
    <citation type="journal article" date="2021" name="Genome Biol. Evol.">
        <title>A High-Quality Reference Genome for a Parasitic Bivalve with Doubly Uniparental Inheritance (Bivalvia: Unionida).</title>
        <authorList>
            <person name="Smith C.H."/>
        </authorList>
    </citation>
    <scope>NUCLEOTIDE SEQUENCE</scope>
    <source>
        <strain evidence="2">CHS0354</strain>
    </source>
</reference>
<comment type="caution">
    <text evidence="2">The sequence shown here is derived from an EMBL/GenBank/DDBJ whole genome shotgun (WGS) entry which is preliminary data.</text>
</comment>
<feature type="chain" id="PRO_5041897825" evidence="1">
    <location>
        <begin position="32"/>
        <end position="99"/>
    </location>
</feature>
<feature type="signal peptide" evidence="1">
    <location>
        <begin position="1"/>
        <end position="31"/>
    </location>
</feature>
<evidence type="ECO:0000313" key="3">
    <source>
        <dbReference type="Proteomes" id="UP001195483"/>
    </source>
</evidence>
<dbReference type="Proteomes" id="UP001195483">
    <property type="component" value="Unassembled WGS sequence"/>
</dbReference>
<gene>
    <name evidence="2" type="ORF">CHS0354_014129</name>
</gene>
<evidence type="ECO:0000256" key="1">
    <source>
        <dbReference type="SAM" id="SignalP"/>
    </source>
</evidence>